<comment type="caution">
    <text evidence="1">The sequence shown here is derived from an EMBL/GenBank/DDBJ whole genome shotgun (WGS) entry which is preliminary data.</text>
</comment>
<dbReference type="Proteomes" id="UP000886595">
    <property type="component" value="Unassembled WGS sequence"/>
</dbReference>
<protein>
    <submittedName>
        <fullName evidence="1">Uncharacterized protein</fullName>
    </submittedName>
</protein>
<keyword evidence="2" id="KW-1185">Reference proteome</keyword>
<dbReference type="EMBL" id="JAAMPC010000001">
    <property type="protein sequence ID" value="KAG2333152.1"/>
    <property type="molecule type" value="Genomic_DNA"/>
</dbReference>
<gene>
    <name evidence="1" type="ORF">Bca52824_004332</name>
</gene>
<accession>A0A8X7WPH4</accession>
<evidence type="ECO:0000313" key="2">
    <source>
        <dbReference type="Proteomes" id="UP000886595"/>
    </source>
</evidence>
<dbReference type="AlphaFoldDB" id="A0A8X7WPH4"/>
<reference evidence="1 2" key="1">
    <citation type="submission" date="2020-02" db="EMBL/GenBank/DDBJ databases">
        <authorList>
            <person name="Ma Q."/>
            <person name="Huang Y."/>
            <person name="Song X."/>
            <person name="Pei D."/>
        </authorList>
    </citation>
    <scope>NUCLEOTIDE SEQUENCE [LARGE SCALE GENOMIC DNA]</scope>
    <source>
        <strain evidence="1">Sxm20200214</strain>
        <tissue evidence="1">Leaf</tissue>
    </source>
</reference>
<organism evidence="1 2">
    <name type="scientific">Brassica carinata</name>
    <name type="common">Ethiopian mustard</name>
    <name type="synonym">Abyssinian cabbage</name>
    <dbReference type="NCBI Taxonomy" id="52824"/>
    <lineage>
        <taxon>Eukaryota</taxon>
        <taxon>Viridiplantae</taxon>
        <taxon>Streptophyta</taxon>
        <taxon>Embryophyta</taxon>
        <taxon>Tracheophyta</taxon>
        <taxon>Spermatophyta</taxon>
        <taxon>Magnoliopsida</taxon>
        <taxon>eudicotyledons</taxon>
        <taxon>Gunneridae</taxon>
        <taxon>Pentapetalae</taxon>
        <taxon>rosids</taxon>
        <taxon>malvids</taxon>
        <taxon>Brassicales</taxon>
        <taxon>Brassicaceae</taxon>
        <taxon>Brassiceae</taxon>
        <taxon>Brassica</taxon>
    </lineage>
</organism>
<name>A0A8X7WPH4_BRACI</name>
<sequence length="91" mass="10178">MSWTDSIDKWLMCGFSKNLWLRRGNVGGRSLCLTSATASLSNLVKLIYLNAVVKVARPSLSGSMVIGHQGQARFVIIQKIRLVKRLDKFKV</sequence>
<proteinExistence type="predicted"/>
<evidence type="ECO:0000313" key="1">
    <source>
        <dbReference type="EMBL" id="KAG2333152.1"/>
    </source>
</evidence>